<dbReference type="InterPro" id="IPR036962">
    <property type="entry name" value="Glyco_hydro_3_N_sf"/>
</dbReference>
<sequence length="514" mass="52372">MSAAAHTPDRDVLEAVNGVIVPGFFGTELPQWLADALDDGVAGVVYFGQNISAQTEALSASIRAHRPHALIATDEEGGTVTRLESVHGSTVPGPAQLGVVNDPELSAAVGAALAARARAVGVNLVFGPVADVNTNPANPVIGVRSFGADAPTVAAHVAATVRGIQASGAVAACAKHFPGHGDTHSDSHLALPELSIAASEIEDVHFAPFRAAIAAGVRTIMTAHIRVPAWGEAPATLNPVILGKLRALGFEGVIVTDALDMAAIRESVGAGPGAVAAIQAGADLLCIGNPRTNLGGSGEADADRHDYLEVRDALLAAVASGELDLDQLRRAASRVRLLAAELDAARGLAQSETAEPDWAPAVAAAIGIHGTVARTQERLFLLDLRARATLAVASESDAFRRAFAAHRDVVTPARMPQQAAPVVEHLDRALAEIPGGADLVVLVDRIGVPGAQRDALARLAASRPDAVVVNVGVVPEPGCPSTLDRIDARASSALAAGLVAELVCAPLARAGVPA</sequence>
<comment type="similarity">
    <text evidence="1">Belongs to the glycosyl hydrolase 3 family.</text>
</comment>
<dbReference type="OrthoDB" id="9805821at2"/>
<dbReference type="EMBL" id="LT629742">
    <property type="protein sequence ID" value="SDS20787.1"/>
    <property type="molecule type" value="Genomic_DNA"/>
</dbReference>
<evidence type="ECO:0000313" key="6">
    <source>
        <dbReference type="Proteomes" id="UP000181956"/>
    </source>
</evidence>
<accession>A0A1H1QBY9</accession>
<dbReference type="GO" id="GO:0005975">
    <property type="term" value="P:carbohydrate metabolic process"/>
    <property type="evidence" value="ECO:0007669"/>
    <property type="project" value="InterPro"/>
</dbReference>
<keyword evidence="6" id="KW-1185">Reference proteome</keyword>
<protein>
    <submittedName>
        <fullName evidence="5">Beta-N-acetylhexosaminidase</fullName>
    </submittedName>
</protein>
<dbReference type="STRING" id="412690.SAMN04489834_1054"/>
<dbReference type="GO" id="GO:0004553">
    <property type="term" value="F:hydrolase activity, hydrolyzing O-glycosyl compounds"/>
    <property type="evidence" value="ECO:0007669"/>
    <property type="project" value="InterPro"/>
</dbReference>
<proteinExistence type="inferred from homology"/>
<evidence type="ECO:0000256" key="3">
    <source>
        <dbReference type="ARBA" id="ARBA00023295"/>
    </source>
</evidence>
<dbReference type="InterPro" id="IPR001764">
    <property type="entry name" value="Glyco_hydro_3_N"/>
</dbReference>
<reference evidence="6" key="1">
    <citation type="submission" date="2016-10" db="EMBL/GenBank/DDBJ databases">
        <authorList>
            <person name="Varghese N."/>
            <person name="Submissions S."/>
        </authorList>
    </citation>
    <scope>NUCLEOTIDE SEQUENCE [LARGE SCALE GENOMIC DNA]</scope>
    <source>
        <strain evidence="6">DSM 21772</strain>
    </source>
</reference>
<evidence type="ECO:0000256" key="1">
    <source>
        <dbReference type="ARBA" id="ARBA00005336"/>
    </source>
</evidence>
<organism evidence="5 6">
    <name type="scientific">Microterricola viridarii</name>
    <dbReference type="NCBI Taxonomy" id="412690"/>
    <lineage>
        <taxon>Bacteria</taxon>
        <taxon>Bacillati</taxon>
        <taxon>Actinomycetota</taxon>
        <taxon>Actinomycetes</taxon>
        <taxon>Micrococcales</taxon>
        <taxon>Microbacteriaceae</taxon>
        <taxon>Microterricola</taxon>
    </lineage>
</organism>
<dbReference type="InterPro" id="IPR017853">
    <property type="entry name" value="GH"/>
</dbReference>
<dbReference type="PANTHER" id="PTHR30480:SF16">
    <property type="entry name" value="GLYCOSIDE HYDROLASE FAMILY 3 DOMAIN PROTEIN"/>
    <property type="match status" value="1"/>
</dbReference>
<dbReference type="Pfam" id="PF00933">
    <property type="entry name" value="Glyco_hydro_3"/>
    <property type="match status" value="1"/>
</dbReference>
<dbReference type="RefSeq" id="WP_083363106.1">
    <property type="nucleotide sequence ID" value="NZ_LT629742.1"/>
</dbReference>
<keyword evidence="3" id="KW-0326">Glycosidase</keyword>
<dbReference type="Proteomes" id="UP000181956">
    <property type="component" value="Chromosome I"/>
</dbReference>
<evidence type="ECO:0000313" key="5">
    <source>
        <dbReference type="EMBL" id="SDS20787.1"/>
    </source>
</evidence>
<name>A0A1H1QBY9_9MICO</name>
<feature type="domain" description="Glycoside hydrolase family 3 N-terminal" evidence="4">
    <location>
        <begin position="38"/>
        <end position="335"/>
    </location>
</feature>
<dbReference type="Gene3D" id="3.20.20.300">
    <property type="entry name" value="Glycoside hydrolase, family 3, N-terminal domain"/>
    <property type="match status" value="1"/>
</dbReference>
<gene>
    <name evidence="5" type="ORF">SAMN04489834_1054</name>
</gene>
<evidence type="ECO:0000256" key="2">
    <source>
        <dbReference type="ARBA" id="ARBA00022801"/>
    </source>
</evidence>
<evidence type="ECO:0000259" key="4">
    <source>
        <dbReference type="Pfam" id="PF00933"/>
    </source>
</evidence>
<dbReference type="SUPFAM" id="SSF51445">
    <property type="entry name" value="(Trans)glycosidases"/>
    <property type="match status" value="1"/>
</dbReference>
<dbReference type="GO" id="GO:0009254">
    <property type="term" value="P:peptidoglycan turnover"/>
    <property type="evidence" value="ECO:0007669"/>
    <property type="project" value="TreeGrafter"/>
</dbReference>
<dbReference type="PANTHER" id="PTHR30480">
    <property type="entry name" value="BETA-HEXOSAMINIDASE-RELATED"/>
    <property type="match status" value="1"/>
</dbReference>
<keyword evidence="2" id="KW-0378">Hydrolase</keyword>
<dbReference type="AlphaFoldDB" id="A0A1H1QBY9"/>
<dbReference type="InterPro" id="IPR050226">
    <property type="entry name" value="NagZ_Beta-hexosaminidase"/>
</dbReference>